<evidence type="ECO:0000259" key="8">
    <source>
        <dbReference type="SMART" id="SM00965"/>
    </source>
</evidence>
<feature type="domain" description="Secretin/TonB short N-terminal" evidence="8">
    <location>
        <begin position="68"/>
        <end position="121"/>
    </location>
</feature>
<proteinExistence type="inferred from homology"/>
<dbReference type="InterPro" id="IPR011662">
    <property type="entry name" value="Secretin/TonB_short_N"/>
</dbReference>
<evidence type="ECO:0000256" key="4">
    <source>
        <dbReference type="ARBA" id="ARBA00022692"/>
    </source>
</evidence>
<dbReference type="EMBL" id="FUZZ01000002">
    <property type="protein sequence ID" value="SKD06181.1"/>
    <property type="molecule type" value="Genomic_DNA"/>
</dbReference>
<keyword evidence="5 7" id="KW-0472">Membrane</keyword>
<evidence type="ECO:0000256" key="7">
    <source>
        <dbReference type="PROSITE-ProRule" id="PRU01360"/>
    </source>
</evidence>
<protein>
    <submittedName>
        <fullName evidence="9">TonB-linked outer membrane protein, SusC/RagA family</fullName>
    </submittedName>
</protein>
<comment type="subcellular location">
    <subcellularLocation>
        <location evidence="1 7">Cell outer membrane</location>
        <topology evidence="1 7">Multi-pass membrane protein</topology>
    </subcellularLocation>
</comment>
<dbReference type="InterPro" id="IPR037066">
    <property type="entry name" value="Plug_dom_sf"/>
</dbReference>
<dbReference type="SUPFAM" id="SSF49464">
    <property type="entry name" value="Carboxypeptidase regulatory domain-like"/>
    <property type="match status" value="1"/>
</dbReference>
<evidence type="ECO:0000256" key="6">
    <source>
        <dbReference type="ARBA" id="ARBA00023237"/>
    </source>
</evidence>
<dbReference type="Pfam" id="PF07660">
    <property type="entry name" value="STN"/>
    <property type="match status" value="1"/>
</dbReference>
<dbReference type="InterPro" id="IPR012910">
    <property type="entry name" value="Plug_dom"/>
</dbReference>
<dbReference type="AlphaFoldDB" id="A0A1T5P0A3"/>
<name>A0A1T5P0A3_9BACT</name>
<dbReference type="Pfam" id="PF13620">
    <property type="entry name" value="CarboxypepD_reg"/>
    <property type="match status" value="1"/>
</dbReference>
<dbReference type="InterPro" id="IPR039426">
    <property type="entry name" value="TonB-dep_rcpt-like"/>
</dbReference>
<dbReference type="Gene3D" id="3.55.50.30">
    <property type="match status" value="1"/>
</dbReference>
<evidence type="ECO:0000313" key="10">
    <source>
        <dbReference type="Proteomes" id="UP000190166"/>
    </source>
</evidence>
<keyword evidence="10" id="KW-1185">Reference proteome</keyword>
<comment type="similarity">
    <text evidence="7">Belongs to the TonB-dependent receptor family.</text>
</comment>
<dbReference type="PROSITE" id="PS52016">
    <property type="entry name" value="TONB_DEPENDENT_REC_3"/>
    <property type="match status" value="1"/>
</dbReference>
<gene>
    <name evidence="9" type="ORF">SAMN05660461_3337</name>
</gene>
<dbReference type="STRING" id="393003.SAMN05660461_3337"/>
<dbReference type="SUPFAM" id="SSF56935">
    <property type="entry name" value="Porins"/>
    <property type="match status" value="1"/>
</dbReference>
<accession>A0A1T5P0A3</accession>
<evidence type="ECO:0000256" key="3">
    <source>
        <dbReference type="ARBA" id="ARBA00022452"/>
    </source>
</evidence>
<keyword evidence="4 7" id="KW-0812">Transmembrane</keyword>
<dbReference type="Gene3D" id="2.40.170.20">
    <property type="entry name" value="TonB-dependent receptor, beta-barrel domain"/>
    <property type="match status" value="1"/>
</dbReference>
<sequence>MQLSNCYGHFFARSLLKKTMLIMRLNFFLIVVLCLHVSAKGVSQEITLSLKEASLEKVLTGIKKQSTYHFFYDAQLLRQSAPVSIQLKNASLRQALEQAMRGLPFTWRIDEENKLVTIGRKMVMARPLMELPSASGIVTGVVVDHQGKPIPGATVSLRPFNRGTVTKEDGSFTFRNLAVGNYTVIVTFVGFGSFERNIKVGEIPVQLTISLKPVLTELNASVIIGYGTTTERNKTESMSSVRSKELTENHSSIAVSDMLAGRLPGLYAVKSGGAPGAGSTLFVRGLSTFNNSAPLVVIDGIPDRRLDDLNANDIDVISVLKDASAISVYGARAANGVILVTTKKGNIGKPSITFAANVVNQRPTQYYKQMNAFDYATTYNEALKNEGLYQPGVGMGFSDEALQKYKDGSDPNYYPNVNWIDEVLATSLWQSNYNLSAAGGSENIRYFISGGYSKNSGLVPVEGYSRYNLRSNLEAKVTRDLKVTMNLSGSFSKQNSEAVYGSEYVISNMYSTPPIRANRFTNGLYAVVPEQRGNAYQQSIGASGYNLTNTNIFNSVVNIQYDIPFVKGLSLKANGSFDKLYTFGKRFATPYDMYSINAAGNFKKATPYPTEPYLRETFAQTQSLTLEAGAQYDRSFGKHDLSGLLLYTQTNNTGDNFNTQRSGFVSSSLSQLDLGDPTRVTNGGSGTQNARRGLVGRLSYNYASRYLFQFNFRYDGSDIFPPDQRYGFFPSLSAGWVLSEEPFMDNVSNDLDFLKVRASWGQLGNDRVDPYQFLTTYALGATPGYSLGGATPQYYQTLSPNVLPNPVFTWERAVIANIGVEAHYKQDLLTLEADYFQKRTKDILAPPAQQVPAVIGIGLPDINSGIVDTRGLEVVLSHAQHFGKFSYFISPNFSFSKNKVVYYPESQSIPEWQKATGKSIGYFYNRVGTQAVGYISEGLYQSEEEITKGPKPLYPGTAPGDIRYKDVDGDGAITARDQVFFGASFFPKIQYGIRWGVKYSSLELNVLMQGAGDVQGYAYTNLPATTDKLDRWTPTHTNASYPRLWYNNQNNEESSDYWARNTAYLRVKNIELAYGLPGSVLQRIGAKSLRISVSANNLFTFTHFKSFDPESAGQVRDPLMKSFAAGLTLQF</sequence>
<dbReference type="Gene3D" id="2.60.40.1120">
    <property type="entry name" value="Carboxypeptidase-like, regulatory domain"/>
    <property type="match status" value="1"/>
</dbReference>
<dbReference type="Gene3D" id="2.170.130.10">
    <property type="entry name" value="TonB-dependent receptor, plug domain"/>
    <property type="match status" value="1"/>
</dbReference>
<dbReference type="InterPro" id="IPR023997">
    <property type="entry name" value="TonB-dep_OMP_SusC/RagA_CS"/>
</dbReference>
<dbReference type="GO" id="GO:0009279">
    <property type="term" value="C:cell outer membrane"/>
    <property type="evidence" value="ECO:0007669"/>
    <property type="project" value="UniProtKB-SubCell"/>
</dbReference>
<keyword evidence="6 7" id="KW-0998">Cell outer membrane</keyword>
<dbReference type="Proteomes" id="UP000190166">
    <property type="component" value="Unassembled WGS sequence"/>
</dbReference>
<dbReference type="NCBIfam" id="TIGR04056">
    <property type="entry name" value="OMP_RagA_SusC"/>
    <property type="match status" value="1"/>
</dbReference>
<dbReference type="SMART" id="SM00965">
    <property type="entry name" value="STN"/>
    <property type="match status" value="1"/>
</dbReference>
<dbReference type="InterPro" id="IPR023996">
    <property type="entry name" value="TonB-dep_OMP_SusC/RagA"/>
</dbReference>
<evidence type="ECO:0000256" key="2">
    <source>
        <dbReference type="ARBA" id="ARBA00022448"/>
    </source>
</evidence>
<evidence type="ECO:0000256" key="5">
    <source>
        <dbReference type="ARBA" id="ARBA00023136"/>
    </source>
</evidence>
<evidence type="ECO:0000256" key="1">
    <source>
        <dbReference type="ARBA" id="ARBA00004571"/>
    </source>
</evidence>
<reference evidence="9 10" key="1">
    <citation type="submission" date="2017-02" db="EMBL/GenBank/DDBJ databases">
        <authorList>
            <person name="Peterson S.W."/>
        </authorList>
    </citation>
    <scope>NUCLEOTIDE SEQUENCE [LARGE SCALE GENOMIC DNA]</scope>
    <source>
        <strain evidence="9 10">DSM 18108</strain>
    </source>
</reference>
<dbReference type="Pfam" id="PF07715">
    <property type="entry name" value="Plug"/>
    <property type="match status" value="1"/>
</dbReference>
<organism evidence="9 10">
    <name type="scientific">Chitinophaga ginsengisegetis</name>
    <dbReference type="NCBI Taxonomy" id="393003"/>
    <lineage>
        <taxon>Bacteria</taxon>
        <taxon>Pseudomonadati</taxon>
        <taxon>Bacteroidota</taxon>
        <taxon>Chitinophagia</taxon>
        <taxon>Chitinophagales</taxon>
        <taxon>Chitinophagaceae</taxon>
        <taxon>Chitinophaga</taxon>
    </lineage>
</organism>
<keyword evidence="2 7" id="KW-0813">Transport</keyword>
<dbReference type="InterPro" id="IPR008969">
    <property type="entry name" value="CarboxyPept-like_regulatory"/>
</dbReference>
<evidence type="ECO:0000313" key="9">
    <source>
        <dbReference type="EMBL" id="SKD06181.1"/>
    </source>
</evidence>
<dbReference type="InterPro" id="IPR036942">
    <property type="entry name" value="Beta-barrel_TonB_sf"/>
</dbReference>
<dbReference type="NCBIfam" id="TIGR04057">
    <property type="entry name" value="SusC_RagA_signa"/>
    <property type="match status" value="1"/>
</dbReference>
<keyword evidence="3 7" id="KW-1134">Transmembrane beta strand</keyword>